<keyword evidence="4" id="KW-1003">Cell membrane</keyword>
<evidence type="ECO:0000256" key="7">
    <source>
        <dbReference type="ARBA" id="ARBA00022989"/>
    </source>
</evidence>
<dbReference type="HOGENOM" id="CLU_018808_15_2_7"/>
<evidence type="ECO:0000256" key="13">
    <source>
        <dbReference type="RuleBase" id="RU362091"/>
    </source>
</evidence>
<keyword evidence="9" id="KW-0406">Ion transport</keyword>
<dbReference type="NCBIfam" id="TIGR00813">
    <property type="entry name" value="sss"/>
    <property type="match status" value="1"/>
</dbReference>
<keyword evidence="5 14" id="KW-0812">Transmembrane</keyword>
<dbReference type="PANTHER" id="PTHR48086">
    <property type="entry name" value="SODIUM/PROLINE SYMPORTER-RELATED"/>
    <property type="match status" value="1"/>
</dbReference>
<name>Q312K8_OLEA2</name>
<keyword evidence="3" id="KW-0813">Transport</keyword>
<dbReference type="EMBL" id="CP000112">
    <property type="protein sequence ID" value="ABB38138.1"/>
    <property type="molecule type" value="Genomic_DNA"/>
</dbReference>
<dbReference type="InterPro" id="IPR001734">
    <property type="entry name" value="Na/solute_symporter"/>
</dbReference>
<dbReference type="GO" id="GO:0015193">
    <property type="term" value="F:L-proline transmembrane transporter activity"/>
    <property type="evidence" value="ECO:0007669"/>
    <property type="project" value="TreeGrafter"/>
</dbReference>
<keyword evidence="16" id="KW-1185">Reference proteome</keyword>
<protein>
    <submittedName>
        <fullName evidence="15">Na+/solute symporter</fullName>
    </submittedName>
</protein>
<feature type="transmembrane region" description="Helical" evidence="14">
    <location>
        <begin position="282"/>
        <end position="307"/>
    </location>
</feature>
<feature type="transmembrane region" description="Helical" evidence="14">
    <location>
        <begin position="43"/>
        <end position="66"/>
    </location>
</feature>
<feature type="transmembrane region" description="Helical" evidence="14">
    <location>
        <begin position="183"/>
        <end position="204"/>
    </location>
</feature>
<dbReference type="GO" id="GO:0015824">
    <property type="term" value="P:proline transport"/>
    <property type="evidence" value="ECO:0007669"/>
    <property type="project" value="TreeGrafter"/>
</dbReference>
<feature type="transmembrane region" description="Helical" evidence="14">
    <location>
        <begin position="6"/>
        <end position="23"/>
    </location>
</feature>
<keyword evidence="6" id="KW-0769">Symport</keyword>
<evidence type="ECO:0000256" key="8">
    <source>
        <dbReference type="ARBA" id="ARBA00023053"/>
    </source>
</evidence>
<evidence type="ECO:0000313" key="16">
    <source>
        <dbReference type="Proteomes" id="UP000002710"/>
    </source>
</evidence>
<dbReference type="Pfam" id="PF00474">
    <property type="entry name" value="SSF"/>
    <property type="match status" value="1"/>
</dbReference>
<comment type="subcellular location">
    <subcellularLocation>
        <location evidence="1">Cell membrane</location>
        <topology evidence="1">Multi-pass membrane protein</topology>
    </subcellularLocation>
</comment>
<feature type="transmembrane region" description="Helical" evidence="14">
    <location>
        <begin position="123"/>
        <end position="147"/>
    </location>
</feature>
<dbReference type="InterPro" id="IPR038377">
    <property type="entry name" value="Na/Glc_symporter_sf"/>
</dbReference>
<dbReference type="STRING" id="207559.Dde_1337"/>
<evidence type="ECO:0000256" key="5">
    <source>
        <dbReference type="ARBA" id="ARBA00022692"/>
    </source>
</evidence>
<evidence type="ECO:0000256" key="10">
    <source>
        <dbReference type="ARBA" id="ARBA00023136"/>
    </source>
</evidence>
<dbReference type="AlphaFoldDB" id="Q312K8"/>
<feature type="transmembrane region" description="Helical" evidence="14">
    <location>
        <begin position="153"/>
        <end position="171"/>
    </location>
</feature>
<dbReference type="Gene3D" id="1.20.1730.10">
    <property type="entry name" value="Sodium/glucose cotransporter"/>
    <property type="match status" value="1"/>
</dbReference>
<keyword evidence="8" id="KW-0915">Sodium</keyword>
<gene>
    <name evidence="15" type="ordered locus">Dde_1337</name>
</gene>
<evidence type="ECO:0000256" key="6">
    <source>
        <dbReference type="ARBA" id="ARBA00022847"/>
    </source>
</evidence>
<dbReference type="InterPro" id="IPR050277">
    <property type="entry name" value="Sodium:Solute_Symporter"/>
</dbReference>
<feature type="transmembrane region" description="Helical" evidence="14">
    <location>
        <begin position="72"/>
        <end position="91"/>
    </location>
</feature>
<evidence type="ECO:0000256" key="2">
    <source>
        <dbReference type="ARBA" id="ARBA00006434"/>
    </source>
</evidence>
<proteinExistence type="inferred from homology"/>
<organism evidence="15 16">
    <name type="scientific">Oleidesulfovibrio alaskensis (strain ATCC BAA-1058 / DSM 17464 / G20)</name>
    <name type="common">Desulfovibrio alaskensis</name>
    <dbReference type="NCBI Taxonomy" id="207559"/>
    <lineage>
        <taxon>Bacteria</taxon>
        <taxon>Pseudomonadati</taxon>
        <taxon>Thermodesulfobacteriota</taxon>
        <taxon>Desulfovibrionia</taxon>
        <taxon>Desulfovibrionales</taxon>
        <taxon>Desulfovibrionaceae</taxon>
        <taxon>Oleidesulfovibrio</taxon>
    </lineage>
</organism>
<dbReference type="Proteomes" id="UP000002710">
    <property type="component" value="Chromosome"/>
</dbReference>
<evidence type="ECO:0000256" key="4">
    <source>
        <dbReference type="ARBA" id="ARBA00022475"/>
    </source>
</evidence>
<sequence length="531" mass="56952">MTGKLIATAVYLGCCFWLSWKAWKETGSNADYMLAGRQAGPFVMAMSYGATFISTSAIIGFGGAAAMFGFSVLWLTVLNIGVGVFIAMVFFGRRTRRMGLALDSHTFPELLGRRYDSRFIQGFSGSIIFLFIPVYAAAVLIGIARLAEVSLGVPYVAALLSVTAILALYVITGGIKAVMYTDAFQGTLMVLMMLMLVGYTYWMLGGVIPAHETLSDMAPLMPEKLRAGGMLGWTQGTVTGSPLWLVIYTTIVYGVGVGVLAQPQLAVRYMTVPSDRELHRAVLFGGVFILLMTGVAFTVGALSNAVFFQKFGKIAIQMGGGNVDKIIPAYVETMMPGWFSGFFLLAMMAAAMSTMSGQYHTGGTALGHDIITRTLGRKQQGLAANRIGVVITILASLVWAWVLPGSVIARATAFFFGLCAATFLPAYSLGLYWRGMTKTGAKVSMLGGFAASMFWLLFIHEKEAAAIGLCRWLTGKATLVADAVPGSALHLLQWVDPNVVALPLSFLLAAGVSTATRPVAREHLDLCYSRC</sequence>
<dbReference type="PANTHER" id="PTHR48086:SF3">
    <property type="entry name" value="SODIUM_PROLINE SYMPORTER"/>
    <property type="match status" value="1"/>
</dbReference>
<comment type="catalytic activity">
    <reaction evidence="12">
        <text>L-proline(in) + Na(+)(in) = L-proline(out) + Na(+)(out)</text>
        <dbReference type="Rhea" id="RHEA:28967"/>
        <dbReference type="ChEBI" id="CHEBI:29101"/>
        <dbReference type="ChEBI" id="CHEBI:60039"/>
    </reaction>
</comment>
<evidence type="ECO:0000256" key="12">
    <source>
        <dbReference type="ARBA" id="ARBA00033708"/>
    </source>
</evidence>
<dbReference type="eggNOG" id="COG0591">
    <property type="taxonomic scope" value="Bacteria"/>
</dbReference>
<reference evidence="15 16" key="1">
    <citation type="journal article" date="2011" name="J. Bacteriol.">
        <title>Complete genome sequence and updated annotation of Desulfovibrio alaskensis G20.</title>
        <authorList>
            <person name="Hauser L.J."/>
            <person name="Land M.L."/>
            <person name="Brown S.D."/>
            <person name="Larimer F."/>
            <person name="Keller K.L."/>
            <person name="Rapp-Giles B.J."/>
            <person name="Price M.N."/>
            <person name="Lin M."/>
            <person name="Bruce D.C."/>
            <person name="Detter J.C."/>
            <person name="Tapia R."/>
            <person name="Han C.S."/>
            <person name="Goodwin L.A."/>
            <person name="Cheng J.F."/>
            <person name="Pitluck S."/>
            <person name="Copeland A."/>
            <person name="Lucas S."/>
            <person name="Nolan M."/>
            <person name="Lapidus A.L."/>
            <person name="Palumbo A.V."/>
            <person name="Wall J.D."/>
        </authorList>
    </citation>
    <scope>NUCLEOTIDE SEQUENCE [LARGE SCALE GENOMIC DNA]</scope>
    <source>
        <strain evidence="16">ATCC BAA 1058 / DSM 17464 / G20</strain>
    </source>
</reference>
<dbReference type="GO" id="GO:0005298">
    <property type="term" value="F:proline:sodium symporter activity"/>
    <property type="evidence" value="ECO:0007669"/>
    <property type="project" value="TreeGrafter"/>
</dbReference>
<feature type="transmembrane region" description="Helical" evidence="14">
    <location>
        <begin position="443"/>
        <end position="460"/>
    </location>
</feature>
<feature type="transmembrane region" description="Helical" evidence="14">
    <location>
        <begin position="327"/>
        <end position="350"/>
    </location>
</feature>
<keyword evidence="7 14" id="KW-1133">Transmembrane helix</keyword>
<dbReference type="PROSITE" id="PS50283">
    <property type="entry name" value="NA_SOLUT_SYMP_3"/>
    <property type="match status" value="1"/>
</dbReference>
<feature type="transmembrane region" description="Helical" evidence="14">
    <location>
        <begin position="383"/>
        <end position="402"/>
    </location>
</feature>
<evidence type="ECO:0000256" key="1">
    <source>
        <dbReference type="ARBA" id="ARBA00004651"/>
    </source>
</evidence>
<evidence type="ECO:0000256" key="9">
    <source>
        <dbReference type="ARBA" id="ARBA00023065"/>
    </source>
</evidence>
<dbReference type="RefSeq" id="WP_011367315.1">
    <property type="nucleotide sequence ID" value="NC_007519.1"/>
</dbReference>
<keyword evidence="10 14" id="KW-0472">Membrane</keyword>
<keyword evidence="11" id="KW-0739">Sodium transport</keyword>
<evidence type="ECO:0000256" key="11">
    <source>
        <dbReference type="ARBA" id="ARBA00023201"/>
    </source>
</evidence>
<comment type="similarity">
    <text evidence="2 13">Belongs to the sodium:solute symporter (SSF) (TC 2.A.21) family.</text>
</comment>
<evidence type="ECO:0000313" key="15">
    <source>
        <dbReference type="EMBL" id="ABB38138.1"/>
    </source>
</evidence>
<evidence type="ECO:0000256" key="14">
    <source>
        <dbReference type="SAM" id="Phobius"/>
    </source>
</evidence>
<evidence type="ECO:0000256" key="3">
    <source>
        <dbReference type="ARBA" id="ARBA00022448"/>
    </source>
</evidence>
<dbReference type="CDD" id="cd10322">
    <property type="entry name" value="SLC5sbd"/>
    <property type="match status" value="1"/>
</dbReference>
<dbReference type="GO" id="GO:0005886">
    <property type="term" value="C:plasma membrane"/>
    <property type="evidence" value="ECO:0007669"/>
    <property type="project" value="UniProtKB-SubCell"/>
</dbReference>
<feature type="transmembrane region" description="Helical" evidence="14">
    <location>
        <begin position="408"/>
        <end position="431"/>
    </location>
</feature>
<dbReference type="KEGG" id="dde:Dde_1337"/>
<feature type="transmembrane region" description="Helical" evidence="14">
    <location>
        <begin position="243"/>
        <end position="261"/>
    </location>
</feature>
<accession>Q312K8</accession>